<evidence type="ECO:0000313" key="1">
    <source>
        <dbReference type="EMBL" id="KAG0454431.1"/>
    </source>
</evidence>
<proteinExistence type="predicted"/>
<protein>
    <submittedName>
        <fullName evidence="1">Uncharacterized protein</fullName>
    </submittedName>
</protein>
<dbReference type="AlphaFoldDB" id="A0A835PIE5"/>
<comment type="caution">
    <text evidence="1">The sequence shown here is derived from an EMBL/GenBank/DDBJ whole genome shotgun (WGS) entry which is preliminary data.</text>
</comment>
<dbReference type="Proteomes" id="UP000639772">
    <property type="component" value="Unassembled WGS sequence"/>
</dbReference>
<gene>
    <name evidence="1" type="ORF">HPP92_025735</name>
</gene>
<reference evidence="1 2" key="1">
    <citation type="journal article" date="2020" name="Nat. Food">
        <title>A phased Vanilla planifolia genome enables genetic improvement of flavour and production.</title>
        <authorList>
            <person name="Hasing T."/>
            <person name="Tang H."/>
            <person name="Brym M."/>
            <person name="Khazi F."/>
            <person name="Huang T."/>
            <person name="Chambers A.H."/>
        </authorList>
    </citation>
    <scope>NUCLEOTIDE SEQUENCE [LARGE SCALE GENOMIC DNA]</scope>
    <source>
        <tissue evidence="1">Leaf</tissue>
    </source>
</reference>
<evidence type="ECO:0000313" key="2">
    <source>
        <dbReference type="Proteomes" id="UP000639772"/>
    </source>
</evidence>
<dbReference type="EMBL" id="JADCNM010000014">
    <property type="protein sequence ID" value="KAG0454431.1"/>
    <property type="molecule type" value="Genomic_DNA"/>
</dbReference>
<sequence length="112" mass="11973">MKTMRIITDDVRDVEAIGEAASGSVRWVVDTVGWSIGTGGGCQVVVVTVVDKVAKTKNALLASVGENRWLSQNVYQEEEEDLETHIGRKEAAAAAASSCNLCNWSLCEGGFI</sequence>
<accession>A0A835PIE5</accession>
<name>A0A835PIE5_VANPL</name>
<organism evidence="1 2">
    <name type="scientific">Vanilla planifolia</name>
    <name type="common">Vanilla</name>
    <dbReference type="NCBI Taxonomy" id="51239"/>
    <lineage>
        <taxon>Eukaryota</taxon>
        <taxon>Viridiplantae</taxon>
        <taxon>Streptophyta</taxon>
        <taxon>Embryophyta</taxon>
        <taxon>Tracheophyta</taxon>
        <taxon>Spermatophyta</taxon>
        <taxon>Magnoliopsida</taxon>
        <taxon>Liliopsida</taxon>
        <taxon>Asparagales</taxon>
        <taxon>Orchidaceae</taxon>
        <taxon>Vanilloideae</taxon>
        <taxon>Vanilleae</taxon>
        <taxon>Vanilla</taxon>
    </lineage>
</organism>